<evidence type="ECO:0000313" key="1">
    <source>
        <dbReference type="EMBL" id="SMP48140.1"/>
    </source>
</evidence>
<dbReference type="Pfam" id="PF00702">
    <property type="entry name" value="Hydrolase"/>
    <property type="match status" value="1"/>
</dbReference>
<accession>A0ABY1PU71</accession>
<dbReference type="Gene3D" id="3.40.50.1000">
    <property type="entry name" value="HAD superfamily/HAD-like"/>
    <property type="match status" value="1"/>
</dbReference>
<dbReference type="GO" id="GO:0016787">
    <property type="term" value="F:hydrolase activity"/>
    <property type="evidence" value="ECO:0007669"/>
    <property type="project" value="UniProtKB-KW"/>
</dbReference>
<organism evidence="1 2">
    <name type="scientific">Neorhodopirellula lusitana</name>
    <dbReference type="NCBI Taxonomy" id="445327"/>
    <lineage>
        <taxon>Bacteria</taxon>
        <taxon>Pseudomonadati</taxon>
        <taxon>Planctomycetota</taxon>
        <taxon>Planctomycetia</taxon>
        <taxon>Pirellulales</taxon>
        <taxon>Pirellulaceae</taxon>
        <taxon>Neorhodopirellula</taxon>
    </lineage>
</organism>
<dbReference type="Proteomes" id="UP001158067">
    <property type="component" value="Unassembled WGS sequence"/>
</dbReference>
<keyword evidence="1" id="KW-0378">Hydrolase</keyword>
<dbReference type="SUPFAM" id="SSF56784">
    <property type="entry name" value="HAD-like"/>
    <property type="match status" value="1"/>
</dbReference>
<dbReference type="SFLD" id="SFLDS00003">
    <property type="entry name" value="Haloacid_Dehalogenase"/>
    <property type="match status" value="1"/>
</dbReference>
<protein>
    <submittedName>
        <fullName evidence="1">Hydrolase of the HAD superfamily</fullName>
    </submittedName>
</protein>
<comment type="caution">
    <text evidence="1">The sequence shown here is derived from an EMBL/GenBank/DDBJ whole genome shotgun (WGS) entry which is preliminary data.</text>
</comment>
<dbReference type="InterPro" id="IPR023214">
    <property type="entry name" value="HAD_sf"/>
</dbReference>
<dbReference type="InterPro" id="IPR036412">
    <property type="entry name" value="HAD-like_sf"/>
</dbReference>
<name>A0ABY1PU71_9BACT</name>
<sequence length="267" mass="28994">MSPLAPVIQNRQPLEPIPTSATAQLKKLSDVQAVIIDIYGTLVISGSGEVGTADCADNDNHAIRQRIQEVNSARLSESNPRPEVELLDIWQHVLVQSNRLDVANDPGAVATMMAELEARNNPTWPMPGAKDALDEVARSGRKLGIVSNAQAYTVPIVEDLIGGPLETVFELDLCHFSNRYLASKPGTLMFDRLVASLACIGLRPNQAVYVGNDMLNDVFAANQAGLQTALFAADARSLRLREDHAACENLLPDVVLTAWNQLVQCFE</sequence>
<evidence type="ECO:0000313" key="2">
    <source>
        <dbReference type="Proteomes" id="UP001158067"/>
    </source>
</evidence>
<reference evidence="1 2" key="1">
    <citation type="submission" date="2017-05" db="EMBL/GenBank/DDBJ databases">
        <authorList>
            <person name="Varghese N."/>
            <person name="Submissions S."/>
        </authorList>
    </citation>
    <scope>NUCLEOTIDE SEQUENCE [LARGE SCALE GENOMIC DNA]</scope>
    <source>
        <strain evidence="1 2">DSM 25457</strain>
    </source>
</reference>
<dbReference type="PANTHER" id="PTHR46191">
    <property type="match status" value="1"/>
</dbReference>
<dbReference type="InterPro" id="IPR051828">
    <property type="entry name" value="HAD-like_hydrolase_domain"/>
</dbReference>
<dbReference type="RefSeq" id="WP_283431699.1">
    <property type="nucleotide sequence ID" value="NZ_FXUG01000002.1"/>
</dbReference>
<dbReference type="EMBL" id="FXUG01000002">
    <property type="protein sequence ID" value="SMP48140.1"/>
    <property type="molecule type" value="Genomic_DNA"/>
</dbReference>
<dbReference type="PANTHER" id="PTHR46191:SF2">
    <property type="entry name" value="HALOACID DEHALOGENASE-LIKE HYDROLASE DOMAIN-CONTAINING PROTEIN 3"/>
    <property type="match status" value="1"/>
</dbReference>
<proteinExistence type="predicted"/>
<dbReference type="SFLD" id="SFLDG01129">
    <property type="entry name" value="C1.5:_HAD__Beta-PGM__Phosphata"/>
    <property type="match status" value="1"/>
</dbReference>
<gene>
    <name evidence="1" type="ORF">SAMN06265222_102386</name>
</gene>
<keyword evidence="2" id="KW-1185">Reference proteome</keyword>